<dbReference type="EMBL" id="BMQJ01000018">
    <property type="protein sequence ID" value="GGQ22237.1"/>
    <property type="molecule type" value="Genomic_DNA"/>
</dbReference>
<organism evidence="2 3">
    <name type="scientific">Streptosporangium pseudovulgare</name>
    <dbReference type="NCBI Taxonomy" id="35765"/>
    <lineage>
        <taxon>Bacteria</taxon>
        <taxon>Bacillati</taxon>
        <taxon>Actinomycetota</taxon>
        <taxon>Actinomycetes</taxon>
        <taxon>Streptosporangiales</taxon>
        <taxon>Streptosporangiaceae</taxon>
        <taxon>Streptosporangium</taxon>
    </lineage>
</organism>
<evidence type="ECO:0000313" key="2">
    <source>
        <dbReference type="EMBL" id="GGQ22237.1"/>
    </source>
</evidence>
<accession>A0ABQ2RDZ5</accession>
<gene>
    <name evidence="2" type="ORF">GCM10010140_60620</name>
</gene>
<reference evidence="3" key="1">
    <citation type="journal article" date="2019" name="Int. J. Syst. Evol. Microbiol.">
        <title>The Global Catalogue of Microorganisms (GCM) 10K type strain sequencing project: providing services to taxonomists for standard genome sequencing and annotation.</title>
        <authorList>
            <consortium name="The Broad Institute Genomics Platform"/>
            <consortium name="The Broad Institute Genome Sequencing Center for Infectious Disease"/>
            <person name="Wu L."/>
            <person name="Ma J."/>
        </authorList>
    </citation>
    <scope>NUCLEOTIDE SEQUENCE [LARGE SCALE GENOMIC DNA]</scope>
    <source>
        <strain evidence="3">JCM 3115</strain>
    </source>
</reference>
<name>A0ABQ2RDZ5_9ACTN</name>
<evidence type="ECO:0000256" key="1">
    <source>
        <dbReference type="SAM" id="MobiDB-lite"/>
    </source>
</evidence>
<evidence type="ECO:0000313" key="3">
    <source>
        <dbReference type="Proteomes" id="UP000611554"/>
    </source>
</evidence>
<feature type="region of interest" description="Disordered" evidence="1">
    <location>
        <begin position="194"/>
        <end position="214"/>
    </location>
</feature>
<keyword evidence="3" id="KW-1185">Reference proteome</keyword>
<comment type="caution">
    <text evidence="2">The sequence shown here is derived from an EMBL/GenBank/DDBJ whole genome shotgun (WGS) entry which is preliminary data.</text>
</comment>
<dbReference type="Proteomes" id="UP000611554">
    <property type="component" value="Unassembled WGS sequence"/>
</dbReference>
<dbReference type="RefSeq" id="WP_189249863.1">
    <property type="nucleotide sequence ID" value="NZ_BMQJ01000018.1"/>
</dbReference>
<proteinExistence type="predicted"/>
<sequence length="521" mass="54219">MSAETVLRLRPVVRAGRLPAGVHLRSWSGAVSLEGAAGLWPLWQRLAPLLAKGVSERDLDALCPEPALREAVRMLLDRLREHDLVVAVRPGDGMPPAVRGWLESAAPDPDAAWRSLGAATVTVRGEGRLAEAARDALARCHIGARTAPASDGLTLIAGVLVVRAAGLGPTGFVTPALPPAQAAALADALTTRLAGPPATTHLPDAPATPHLPGAGHGLAPDAMLAELLGAAAADRMARAIAGWPARSGEVLLAKADPLEASYRPWPPAAPVSPAHRVTLEEALRRAALLTDPDLGALPPAIPDGHPQLPLGLVVCPLPGREVTGAGPTTDTAHLAAVQAAAQALTGEDPARTAVGADELHACGVLLRHLADRLAAGLAPWRGPVPGSHWWRVLTRRLGRAVRLCLRDLDGAWHAEIVDSGGSRLGWAVERDRDEAAAMAAMAAVGTLLAPGPVTPVCGAIPCPDLTPEERDGDLGRWLWPAALSAHEEELQARLSELTGCLPHRDERPCAVSAAGFQIWRS</sequence>
<protein>
    <submittedName>
        <fullName evidence="2">Uncharacterized protein</fullName>
    </submittedName>
</protein>